<comment type="similarity">
    <text evidence="2">Belongs to the peptidase M20A family.</text>
</comment>
<dbReference type="GO" id="GO:0016805">
    <property type="term" value="F:dipeptidase activity"/>
    <property type="evidence" value="ECO:0007669"/>
    <property type="project" value="UniProtKB-KW"/>
</dbReference>
<keyword evidence="9" id="KW-0472">Membrane</keyword>
<dbReference type="InterPro" id="IPR036264">
    <property type="entry name" value="Bact_exopeptidase_dim_dom"/>
</dbReference>
<keyword evidence="6" id="KW-0862">Zinc</keyword>
<dbReference type="GO" id="GO:0008777">
    <property type="term" value="F:acetylornithine deacetylase activity"/>
    <property type="evidence" value="ECO:0007669"/>
    <property type="project" value="TreeGrafter"/>
</dbReference>
<keyword evidence="5" id="KW-0378">Hydrolase</keyword>
<dbReference type="NCBIfam" id="NF005542">
    <property type="entry name" value="PRK07205.1"/>
    <property type="match status" value="1"/>
</dbReference>
<keyword evidence="8" id="KW-0482">Metalloprotease</keyword>
<dbReference type="Gene3D" id="3.30.70.360">
    <property type="match status" value="2"/>
</dbReference>
<dbReference type="GO" id="GO:0006526">
    <property type="term" value="P:L-arginine biosynthetic process"/>
    <property type="evidence" value="ECO:0007669"/>
    <property type="project" value="TreeGrafter"/>
</dbReference>
<evidence type="ECO:0000256" key="5">
    <source>
        <dbReference type="ARBA" id="ARBA00022801"/>
    </source>
</evidence>
<name>F9P518_STRCV</name>
<dbReference type="NCBIfam" id="TIGR01887">
    <property type="entry name" value="dipeptidaselike"/>
    <property type="match status" value="1"/>
</dbReference>
<dbReference type="EMBL" id="AFUP01000001">
    <property type="protein sequence ID" value="EGV10459.1"/>
    <property type="molecule type" value="Genomic_DNA"/>
</dbReference>
<dbReference type="GO" id="GO:0008270">
    <property type="term" value="F:zinc ion binding"/>
    <property type="evidence" value="ECO:0007669"/>
    <property type="project" value="InterPro"/>
</dbReference>
<dbReference type="Gene3D" id="3.40.630.10">
    <property type="entry name" value="Zn peptidases"/>
    <property type="match status" value="1"/>
</dbReference>
<keyword evidence="3" id="KW-0645">Protease</keyword>
<dbReference type="InterPro" id="IPR050072">
    <property type="entry name" value="Peptidase_M20A"/>
</dbReference>
<evidence type="ECO:0000256" key="3">
    <source>
        <dbReference type="ARBA" id="ARBA00022670"/>
    </source>
</evidence>
<dbReference type="eggNOG" id="COG0624">
    <property type="taxonomic scope" value="Bacteria"/>
</dbReference>
<evidence type="ECO:0000256" key="9">
    <source>
        <dbReference type="SAM" id="Phobius"/>
    </source>
</evidence>
<proteinExistence type="inferred from homology"/>
<evidence type="ECO:0000313" key="11">
    <source>
        <dbReference type="Proteomes" id="UP000003287"/>
    </source>
</evidence>
<organism evidence="10 11">
    <name type="scientific">Streptococcus constellatus subsp. pharyngis SK1060 = CCUG 46377</name>
    <dbReference type="NCBI Taxonomy" id="1035184"/>
    <lineage>
        <taxon>Bacteria</taxon>
        <taxon>Bacillati</taxon>
        <taxon>Bacillota</taxon>
        <taxon>Bacilli</taxon>
        <taxon>Lactobacillales</taxon>
        <taxon>Streptococcaceae</taxon>
        <taxon>Streptococcus</taxon>
        <taxon>Streptococcus anginosus group</taxon>
    </lineage>
</organism>
<dbReference type="Pfam" id="PF01546">
    <property type="entry name" value="Peptidase_M20"/>
    <property type="match status" value="1"/>
</dbReference>
<evidence type="ECO:0000313" key="10">
    <source>
        <dbReference type="EMBL" id="EGV10459.1"/>
    </source>
</evidence>
<evidence type="ECO:0000256" key="7">
    <source>
        <dbReference type="ARBA" id="ARBA00022997"/>
    </source>
</evidence>
<evidence type="ECO:0000256" key="6">
    <source>
        <dbReference type="ARBA" id="ARBA00022833"/>
    </source>
</evidence>
<dbReference type="InterPro" id="IPR002933">
    <property type="entry name" value="Peptidase_M20"/>
</dbReference>
<sequence>MKQFLTEKIKSDYLESLKTIVSYPSVLNEGENGTPFGQSIQNVLEKMLEITRSLGFKTYIDPKGYYGYAEIGQGEELLAVLCHLDVVPAGDLSDWETPPFEATIKYGWIHGRGVQDDKGPSLAALYAVKALMDAGVTFNKRIRFIYGTDEETLWRCMARYNELEETATLGFAPDSSFPLTYAEKGLLQIKLHGSGSQELAIEAGEAFNVVPAKASYTGNLADSLEVELKKQVFEYERTADTVTVIGVPKHSKDAAEGVNAIVRLATGLNPLIQHSAIQFIAEAVREDATGSRLFGEISDEPSGTLSFNVSGLSLDQDKSEIRIDMRIPVLADKDKLVQELSQLAEKYQLRYEEFDYLAPLYVPLDSELVSTLMAVYKEKPMMIALLCLLAVLHLLVLCQIV</sequence>
<feature type="transmembrane region" description="Helical" evidence="9">
    <location>
        <begin position="381"/>
        <end position="400"/>
    </location>
</feature>
<accession>F9P518</accession>
<reference evidence="10 11" key="1">
    <citation type="submission" date="2011-06" db="EMBL/GenBank/DDBJ databases">
        <authorList>
            <person name="Harkins D.M."/>
            <person name="Madupu R."/>
            <person name="Durkin A.S."/>
            <person name="Torralba M."/>
            <person name="Methe B."/>
            <person name="Sutton G.G."/>
            <person name="Nelson K.E."/>
        </authorList>
    </citation>
    <scope>NUCLEOTIDE SEQUENCE [LARGE SCALE GENOMIC DNA]</scope>
    <source>
        <strain evidence="10 11">SK1060</strain>
    </source>
</reference>
<protein>
    <submittedName>
        <fullName evidence="10">Putative dipeptidase</fullName>
    </submittedName>
</protein>
<dbReference type="AlphaFoldDB" id="F9P518"/>
<keyword evidence="9" id="KW-1133">Transmembrane helix</keyword>
<keyword evidence="7" id="KW-0224">Dipeptidase</keyword>
<dbReference type="PANTHER" id="PTHR43808:SF31">
    <property type="entry name" value="N-ACETYL-L-CITRULLINE DEACETYLASE"/>
    <property type="match status" value="1"/>
</dbReference>
<dbReference type="InterPro" id="IPR010964">
    <property type="entry name" value="M20A_pepV-rel"/>
</dbReference>
<dbReference type="Proteomes" id="UP000003287">
    <property type="component" value="Unassembled WGS sequence"/>
</dbReference>
<dbReference type="SUPFAM" id="SSF55031">
    <property type="entry name" value="Bacterial exopeptidase dimerisation domain"/>
    <property type="match status" value="1"/>
</dbReference>
<evidence type="ECO:0000256" key="1">
    <source>
        <dbReference type="ARBA" id="ARBA00001947"/>
    </source>
</evidence>
<keyword evidence="9" id="KW-0812">Transmembrane</keyword>
<comment type="cofactor">
    <cofactor evidence="1">
        <name>Zn(2+)</name>
        <dbReference type="ChEBI" id="CHEBI:29105"/>
    </cofactor>
</comment>
<evidence type="ECO:0000256" key="4">
    <source>
        <dbReference type="ARBA" id="ARBA00022723"/>
    </source>
</evidence>
<gene>
    <name evidence="10" type="ORF">HMPREF1042_0567</name>
</gene>
<dbReference type="GO" id="GO:0006508">
    <property type="term" value="P:proteolysis"/>
    <property type="evidence" value="ECO:0007669"/>
    <property type="project" value="UniProtKB-KW"/>
</dbReference>
<evidence type="ECO:0000256" key="2">
    <source>
        <dbReference type="ARBA" id="ARBA00006247"/>
    </source>
</evidence>
<dbReference type="PANTHER" id="PTHR43808">
    <property type="entry name" value="ACETYLORNITHINE DEACETYLASE"/>
    <property type="match status" value="1"/>
</dbReference>
<dbReference type="SUPFAM" id="SSF53187">
    <property type="entry name" value="Zn-dependent exopeptidases"/>
    <property type="match status" value="1"/>
</dbReference>
<keyword evidence="4" id="KW-0479">Metal-binding</keyword>
<evidence type="ECO:0000256" key="8">
    <source>
        <dbReference type="ARBA" id="ARBA00023049"/>
    </source>
</evidence>
<dbReference type="GO" id="GO:0008237">
    <property type="term" value="F:metallopeptidase activity"/>
    <property type="evidence" value="ECO:0007669"/>
    <property type="project" value="UniProtKB-KW"/>
</dbReference>